<organism evidence="9 10">
    <name type="scientific">Kitasatospora arboriphila</name>
    <dbReference type="NCBI Taxonomy" id="258052"/>
    <lineage>
        <taxon>Bacteria</taxon>
        <taxon>Bacillati</taxon>
        <taxon>Actinomycetota</taxon>
        <taxon>Actinomycetes</taxon>
        <taxon>Kitasatosporales</taxon>
        <taxon>Streptomycetaceae</taxon>
        <taxon>Kitasatospora</taxon>
    </lineage>
</organism>
<dbReference type="Proteomes" id="UP001499987">
    <property type="component" value="Unassembled WGS sequence"/>
</dbReference>
<evidence type="ECO:0000256" key="4">
    <source>
        <dbReference type="ARBA" id="ARBA00022989"/>
    </source>
</evidence>
<evidence type="ECO:0000256" key="2">
    <source>
        <dbReference type="ARBA" id="ARBA00022475"/>
    </source>
</evidence>
<comment type="caution">
    <text evidence="9">The sequence shown here is derived from an EMBL/GenBank/DDBJ whole genome shotgun (WGS) entry which is preliminary data.</text>
</comment>
<evidence type="ECO:0000256" key="6">
    <source>
        <dbReference type="SAM" id="Phobius"/>
    </source>
</evidence>
<evidence type="ECO:0000259" key="8">
    <source>
        <dbReference type="Pfam" id="PF13396"/>
    </source>
</evidence>
<evidence type="ECO:0000313" key="10">
    <source>
        <dbReference type="Proteomes" id="UP001499987"/>
    </source>
</evidence>
<dbReference type="InterPro" id="IPR027379">
    <property type="entry name" value="CLS_N"/>
</dbReference>
<evidence type="ECO:0000256" key="3">
    <source>
        <dbReference type="ARBA" id="ARBA00022692"/>
    </source>
</evidence>
<proteinExistence type="predicted"/>
<keyword evidence="5 6" id="KW-0472">Membrane</keyword>
<keyword evidence="4 6" id="KW-1133">Transmembrane helix</keyword>
<dbReference type="Pfam" id="PF13396">
    <property type="entry name" value="PLDc_N"/>
    <property type="match status" value="1"/>
</dbReference>
<feature type="domain" description="Cardiolipin synthase N-terminal" evidence="8">
    <location>
        <begin position="61"/>
        <end position="107"/>
    </location>
</feature>
<gene>
    <name evidence="9" type="ORF">GCM10009663_44720</name>
</gene>
<evidence type="ECO:0000259" key="7">
    <source>
        <dbReference type="Pfam" id="PF09851"/>
    </source>
</evidence>
<feature type="domain" description="SHOCT" evidence="7">
    <location>
        <begin position="154"/>
        <end position="181"/>
    </location>
</feature>
<evidence type="ECO:0000256" key="5">
    <source>
        <dbReference type="ARBA" id="ARBA00023136"/>
    </source>
</evidence>
<dbReference type="InterPro" id="IPR018649">
    <property type="entry name" value="SHOCT"/>
</dbReference>
<dbReference type="Pfam" id="PF09851">
    <property type="entry name" value="SHOCT"/>
    <property type="match status" value="1"/>
</dbReference>
<name>A0ABP4EBS4_9ACTN</name>
<sequence length="182" mass="19728">MRWYDSFCPLSGPDGWDGRCGGAAVDRQPAGRPANGWDGSAMDDYPLLNIFWTMLELFVFILWFFLLFKIITDIFRSKDMGGWGKAGWTIFVILLPLIGVLVYLIARGGSMAQRDLEQAQRTDEAFQAYIRRAAADGGGGGGGAAGGTGQSHADQLAKLADLKTTGAISEEEFQKAKAKLLA</sequence>
<accession>A0ABP4EBS4</accession>
<feature type="transmembrane region" description="Helical" evidence="6">
    <location>
        <begin position="88"/>
        <end position="106"/>
    </location>
</feature>
<evidence type="ECO:0000313" key="9">
    <source>
        <dbReference type="EMBL" id="GAA1096702.1"/>
    </source>
</evidence>
<keyword evidence="10" id="KW-1185">Reference proteome</keyword>
<comment type="subcellular location">
    <subcellularLocation>
        <location evidence="1">Cell membrane</location>
        <topology evidence="1">Multi-pass membrane protein</topology>
    </subcellularLocation>
</comment>
<keyword evidence="2" id="KW-1003">Cell membrane</keyword>
<reference evidence="10" key="1">
    <citation type="journal article" date="2019" name="Int. J. Syst. Evol. Microbiol.">
        <title>The Global Catalogue of Microorganisms (GCM) 10K type strain sequencing project: providing services to taxonomists for standard genome sequencing and annotation.</title>
        <authorList>
            <consortium name="The Broad Institute Genomics Platform"/>
            <consortium name="The Broad Institute Genome Sequencing Center for Infectious Disease"/>
            <person name="Wu L."/>
            <person name="Ma J."/>
        </authorList>
    </citation>
    <scope>NUCLEOTIDE SEQUENCE [LARGE SCALE GENOMIC DNA]</scope>
    <source>
        <strain evidence="10">JCM 13002</strain>
    </source>
</reference>
<feature type="transmembrane region" description="Helical" evidence="6">
    <location>
        <begin position="50"/>
        <end position="68"/>
    </location>
</feature>
<keyword evidence="3 6" id="KW-0812">Transmembrane</keyword>
<evidence type="ECO:0000256" key="1">
    <source>
        <dbReference type="ARBA" id="ARBA00004651"/>
    </source>
</evidence>
<dbReference type="EMBL" id="BAAALD010000044">
    <property type="protein sequence ID" value="GAA1096702.1"/>
    <property type="molecule type" value="Genomic_DNA"/>
</dbReference>
<protein>
    <submittedName>
        <fullName evidence="9">SHOCT domain-containing protein</fullName>
    </submittedName>
</protein>